<dbReference type="EMBL" id="JACRTP010000005">
    <property type="protein sequence ID" value="MBC8629422.1"/>
    <property type="molecule type" value="Genomic_DNA"/>
</dbReference>
<keyword evidence="5" id="KW-1185">Reference proteome</keyword>
<dbReference type="PROSITE" id="PS51170">
    <property type="entry name" value="CW"/>
    <property type="match status" value="1"/>
</dbReference>
<keyword evidence="1" id="KW-0677">Repeat</keyword>
<evidence type="ECO:0000256" key="3">
    <source>
        <dbReference type="SAM" id="SignalP"/>
    </source>
</evidence>
<accession>A0ABR7PDD6</accession>
<evidence type="ECO:0000313" key="4">
    <source>
        <dbReference type="EMBL" id="MBC8629422.1"/>
    </source>
</evidence>
<feature type="repeat" description="Cell wall-binding" evidence="2">
    <location>
        <begin position="387"/>
        <end position="406"/>
    </location>
</feature>
<dbReference type="Proteomes" id="UP000661649">
    <property type="component" value="Unassembled WGS sequence"/>
</dbReference>
<comment type="caution">
    <text evidence="4">The sequence shown here is derived from an EMBL/GenBank/DDBJ whole genome shotgun (WGS) entry which is preliminary data.</text>
</comment>
<dbReference type="Pfam" id="PF01473">
    <property type="entry name" value="Choline_bind_1"/>
    <property type="match status" value="4"/>
</dbReference>
<dbReference type="Pfam" id="PF19127">
    <property type="entry name" value="Choline_bind_3"/>
    <property type="match status" value="1"/>
</dbReference>
<gene>
    <name evidence="4" type="ORF">H8712_12520</name>
</gene>
<dbReference type="Gene3D" id="2.10.270.10">
    <property type="entry name" value="Cholin Binding"/>
    <property type="match status" value="3"/>
</dbReference>
<dbReference type="SUPFAM" id="SSF69360">
    <property type="entry name" value="Cell wall binding repeat"/>
    <property type="match status" value="1"/>
</dbReference>
<dbReference type="InterPro" id="IPR018337">
    <property type="entry name" value="Cell_wall/Cho-bd_repeat"/>
</dbReference>
<feature type="chain" id="PRO_5047445275" evidence="3">
    <location>
        <begin position="25"/>
        <end position="407"/>
    </location>
</feature>
<evidence type="ECO:0000313" key="5">
    <source>
        <dbReference type="Proteomes" id="UP000661649"/>
    </source>
</evidence>
<evidence type="ECO:0000256" key="2">
    <source>
        <dbReference type="PROSITE-ProRule" id="PRU00591"/>
    </source>
</evidence>
<name>A0ABR7PDD6_9FIRM</name>
<reference evidence="4 5" key="1">
    <citation type="submission" date="2020-08" db="EMBL/GenBank/DDBJ databases">
        <title>Genome public.</title>
        <authorList>
            <person name="Liu C."/>
            <person name="Sun Q."/>
        </authorList>
    </citation>
    <scope>NUCLEOTIDE SEQUENCE [LARGE SCALE GENOMIC DNA]</scope>
    <source>
        <strain evidence="4 5">3_YM_SP_D4_24.mj</strain>
    </source>
</reference>
<feature type="signal peptide" evidence="3">
    <location>
        <begin position="1"/>
        <end position="24"/>
    </location>
</feature>
<proteinExistence type="predicted"/>
<sequence length="407" mass="46662">MKRKRLGGLAVALALGLGVTSVVPAPVAAAAVEAGWSDEMSTGEVVQGDEWTQEIVTNFYSGEIQKVIYRNYDNAYTKNKLESKWVYTANDGRWRCYNSDAPNAVPDTLDTGTYMVGLRYEYEFGEIPLRYRLIADYSDRSAGIPDGGYYLIWSDGMTGEDSYHYYMAEGDYDNDEGFPIEGLEVPSEYMSYKMLEIEIDGINHTYILDDSGIPMTNYWYWDIYDQAHYFDEYGDMARYWNYIYDSYYWFGNDGVMKTYWQKVYGKYYWLASDGAMRTCWQKVYGKYYWLGHSNDGAMKTGWQKIYGKYYWLGHENDGAMKTGWQKVYNKWYYLGGANDGAMKTGWQTIGGKKYYLGGANDGAMKTGWQTIGGKKYYFGGANDGAMRTGWQTIGGKKYNFGSDGALR</sequence>
<evidence type="ECO:0000256" key="1">
    <source>
        <dbReference type="ARBA" id="ARBA00022737"/>
    </source>
</evidence>
<keyword evidence="3" id="KW-0732">Signal</keyword>
<protein>
    <submittedName>
        <fullName evidence="4">N-acetylmuramoyl-L-alanine amidase family protein</fullName>
    </submittedName>
</protein>
<dbReference type="RefSeq" id="WP_187558977.1">
    <property type="nucleotide sequence ID" value="NZ_JACRTP010000005.1"/>
</dbReference>
<organism evidence="4 5">
    <name type="scientific">Blautia stercoris</name>
    <dbReference type="NCBI Taxonomy" id="871664"/>
    <lineage>
        <taxon>Bacteria</taxon>
        <taxon>Bacillati</taxon>
        <taxon>Bacillota</taxon>
        <taxon>Clostridia</taxon>
        <taxon>Lachnospirales</taxon>
        <taxon>Lachnospiraceae</taxon>
        <taxon>Blautia</taxon>
    </lineage>
</organism>